<dbReference type="RefSeq" id="WP_048104886.1">
    <property type="nucleotide sequence ID" value="NZ_CP007026.1"/>
</dbReference>
<gene>
    <name evidence="2" type="ORF">A7X95_00240</name>
    <name evidence="3" type="ORF">A7X95_00255</name>
</gene>
<organism evidence="2 4">
    <name type="scientific">Candidatus Nitrosopelagicus brevis</name>
    <dbReference type="NCBI Taxonomy" id="1410606"/>
    <lineage>
        <taxon>Archaea</taxon>
        <taxon>Nitrososphaerota</taxon>
    </lineage>
</organism>
<protein>
    <submittedName>
        <fullName evidence="2">Uncharacterized protein</fullName>
    </submittedName>
</protein>
<sequence length="76" mass="8331">MAGPHEHDDKPKATKKAKPKKAAPKRDENFWRTDEAKDEYVAEYNTMAKDGKRGASLLGPLPAKFVPDAKAGNTGH</sequence>
<dbReference type="Proteomes" id="UP000241022">
    <property type="component" value="Unassembled WGS sequence"/>
</dbReference>
<dbReference type="EMBL" id="LXWN01000001">
    <property type="protein sequence ID" value="PTL87760.1"/>
    <property type="molecule type" value="Genomic_DNA"/>
</dbReference>
<evidence type="ECO:0000313" key="3">
    <source>
        <dbReference type="EMBL" id="PTL87760.1"/>
    </source>
</evidence>
<keyword evidence="4" id="KW-1185">Reference proteome</keyword>
<reference evidence="4" key="1">
    <citation type="submission" date="2016-05" db="EMBL/GenBank/DDBJ databases">
        <authorList>
            <person name="Dupont C."/>
            <person name="Santoro A."/>
        </authorList>
    </citation>
    <scope>NUCLEOTIDE SEQUENCE [LARGE SCALE GENOMIC DNA]</scope>
    <source>
        <strain evidence="4">U25</strain>
    </source>
</reference>
<reference evidence="2 4" key="3">
    <citation type="submission" date="2018-04" db="EMBL/GenBank/DDBJ databases">
        <title>Transcriptomics of ammonia oxidizing archaea.</title>
        <authorList>
            <person name="Carini P."/>
        </authorList>
    </citation>
    <scope>NUCLEOTIDE SEQUENCE [LARGE SCALE GENOMIC DNA]</scope>
    <source>
        <strain evidence="2 4">U25</strain>
    </source>
</reference>
<accession>A0A2R6TAU1</accession>
<feature type="compositionally biased region" description="Basic and acidic residues" evidence="1">
    <location>
        <begin position="1"/>
        <end position="12"/>
    </location>
</feature>
<reference evidence="2" key="2">
    <citation type="submission" date="2016-05" db="EMBL/GenBank/DDBJ databases">
        <authorList>
            <person name="Lavstsen T."/>
            <person name="Jespersen J.S."/>
        </authorList>
    </citation>
    <scope>NUCLEOTIDE SEQUENCE [LARGE SCALE GENOMIC DNA]</scope>
    <source>
        <strain evidence="2">U25</strain>
    </source>
</reference>
<comment type="caution">
    <text evidence="2">The sequence shown here is derived from an EMBL/GenBank/DDBJ whole genome shotgun (WGS) entry which is preliminary data.</text>
</comment>
<evidence type="ECO:0000256" key="1">
    <source>
        <dbReference type="SAM" id="MobiDB-lite"/>
    </source>
</evidence>
<feature type="region of interest" description="Disordered" evidence="1">
    <location>
        <begin position="1"/>
        <end position="35"/>
    </location>
</feature>
<evidence type="ECO:0000313" key="4">
    <source>
        <dbReference type="Proteomes" id="UP000241022"/>
    </source>
</evidence>
<name>A0A2R6TAU1_9ARCH</name>
<proteinExistence type="predicted"/>
<dbReference type="EMBL" id="LXWN01000001">
    <property type="protein sequence ID" value="PTL87757.1"/>
    <property type="molecule type" value="Genomic_DNA"/>
</dbReference>
<feature type="region of interest" description="Disordered" evidence="1">
    <location>
        <begin position="52"/>
        <end position="76"/>
    </location>
</feature>
<feature type="compositionally biased region" description="Basic residues" evidence="1">
    <location>
        <begin position="13"/>
        <end position="23"/>
    </location>
</feature>
<dbReference type="AlphaFoldDB" id="A0A2R6TAU1"/>
<dbReference type="GeneID" id="24816379"/>
<evidence type="ECO:0000313" key="2">
    <source>
        <dbReference type="EMBL" id="PTL87757.1"/>
    </source>
</evidence>
<feature type="compositionally biased region" description="Basic and acidic residues" evidence="1">
    <location>
        <begin position="24"/>
        <end position="35"/>
    </location>
</feature>